<name>A0A226DEJ4_FOLCA</name>
<evidence type="ECO:0000313" key="3">
    <source>
        <dbReference type="EMBL" id="OXA43001.1"/>
    </source>
</evidence>
<organism evidence="3 4">
    <name type="scientific">Folsomia candida</name>
    <name type="common">Springtail</name>
    <dbReference type="NCBI Taxonomy" id="158441"/>
    <lineage>
        <taxon>Eukaryota</taxon>
        <taxon>Metazoa</taxon>
        <taxon>Ecdysozoa</taxon>
        <taxon>Arthropoda</taxon>
        <taxon>Hexapoda</taxon>
        <taxon>Collembola</taxon>
        <taxon>Entomobryomorpha</taxon>
        <taxon>Isotomoidea</taxon>
        <taxon>Isotomidae</taxon>
        <taxon>Proisotominae</taxon>
        <taxon>Folsomia</taxon>
    </lineage>
</organism>
<evidence type="ECO:0008006" key="5">
    <source>
        <dbReference type="Google" id="ProtNLM"/>
    </source>
</evidence>
<protein>
    <recommendedName>
        <fullName evidence="5">Transposase domain-containing protein</fullName>
    </recommendedName>
</protein>
<feature type="region of interest" description="Disordered" evidence="1">
    <location>
        <begin position="59"/>
        <end position="89"/>
    </location>
</feature>
<gene>
    <name evidence="3" type="ORF">Fcan01_22173</name>
</gene>
<dbReference type="PANTHER" id="PTHR46579">
    <property type="entry name" value="F5/8 TYPE C DOMAIN-CONTAINING PROTEIN-RELATED"/>
    <property type="match status" value="1"/>
</dbReference>
<feature type="transmembrane region" description="Helical" evidence="2">
    <location>
        <begin position="1034"/>
        <end position="1054"/>
    </location>
</feature>
<accession>A0A226DEJ4</accession>
<comment type="caution">
    <text evidence="3">The sequence shown here is derived from an EMBL/GenBank/DDBJ whole genome shotgun (WGS) entry which is preliminary data.</text>
</comment>
<keyword evidence="2" id="KW-0812">Transmembrane</keyword>
<feature type="compositionally biased region" description="Acidic residues" evidence="1">
    <location>
        <begin position="76"/>
        <end position="85"/>
    </location>
</feature>
<keyword evidence="4" id="KW-1185">Reference proteome</keyword>
<keyword evidence="2" id="KW-1133">Transmembrane helix</keyword>
<evidence type="ECO:0000256" key="2">
    <source>
        <dbReference type="SAM" id="Phobius"/>
    </source>
</evidence>
<dbReference type="STRING" id="158441.A0A226DEJ4"/>
<keyword evidence="2" id="KW-0472">Membrane</keyword>
<reference evidence="3 4" key="1">
    <citation type="submission" date="2015-12" db="EMBL/GenBank/DDBJ databases">
        <title>The genome of Folsomia candida.</title>
        <authorList>
            <person name="Faddeeva A."/>
            <person name="Derks M.F."/>
            <person name="Anvar Y."/>
            <person name="Smit S."/>
            <person name="Van Straalen N."/>
            <person name="Roelofs D."/>
        </authorList>
    </citation>
    <scope>NUCLEOTIDE SEQUENCE [LARGE SCALE GENOMIC DNA]</scope>
    <source>
        <strain evidence="3 4">VU population</strain>
        <tissue evidence="3">Whole body</tissue>
    </source>
</reference>
<dbReference type="OrthoDB" id="7791141at2759"/>
<dbReference type="Proteomes" id="UP000198287">
    <property type="component" value="Unassembled WGS sequence"/>
</dbReference>
<evidence type="ECO:0000256" key="1">
    <source>
        <dbReference type="SAM" id="MobiDB-lite"/>
    </source>
</evidence>
<feature type="transmembrane region" description="Helical" evidence="2">
    <location>
        <begin position="1090"/>
        <end position="1110"/>
    </location>
</feature>
<dbReference type="EMBL" id="LNIX01000023">
    <property type="protein sequence ID" value="OXA43001.1"/>
    <property type="molecule type" value="Genomic_DNA"/>
</dbReference>
<sequence>MSSKKNYKNYFRSSPADGGFKFPRRTSHRIRSEEDLSNKLFSSTNNSVINTLSSINGLISTDDQNRSSPSRNNASTDEDSSDESDLGDKGFKIPTNSALFEEAKVTSMESNLLIMGFVIRHKLSNSAATDLLSLINFHVPKRSQVPISMFLLEKSLGLSFKTAKKHYVCEDCSCRLVETSNSFECEKCCREYTSTYLLKLERYFFTFDIRSSLHSLLQETLVKLSLQKSLEKRSQSNQSGITDIMDGSAYRNLQLSGSDITCCMNTDGVTIFNSSRFSIWPLLISINELEYKIRRKYTLLVGLWFGESKPNFNIFLEAFVSQCRELSKDGVKCDVNDVHYNSKVFFPMFAADSVARCQIQGINQFNGEYSCPWCLAKGETMWLNEICHKWVFNPRDQSAPRTHVQFISHLKDVQKVLQTGKNSSSVFGVKSASLLILLPKFDIIDGFVFDYMHTCLLGIVRTFTCAWLDSKYHDKPFYIGKKSSEIDSRIKNCKLPFECQRTVRELKDVKYWKAHEWKTWMIIAVPLLKGILSDCFVKHFSKFARAIYILSKRTISTEELEISAKLVEEFCNLIPDLYGLSFCTFNIHLASHVVDCVRKWGPLWAYSLFQFENYNGVLGKNYMGTTFVGLQIVKKIQTAEKLLSLGQTSVENTVVKDFFVSMINRQKFYSSSLKVGSYTLLGSKKPYEFSNREKQQLTRIVFSELIAPVLTRFVSNDPKFHTVRIQHYLQIFDNCTNIVILDNKQNHNFDRTTIILRNQTAQKVEVIEAMFSVQRRRNPSRHCWALFDFLSGLEILKDYFRASHIVRASLGQQFLVLGTTSKDAFDTEFRNLGARLRYLWGLEIILIEAIDLVAYWPDRAIQQPAVHILRIQYHNIYHHIGLSVFGQASKPWYPIECSPHTVEDCFAKLQMVGTAVTILNKYFVDTATPYRKQDRETSLKNWYNEGSQERKLYEIVKLANFNHFVHFWTFQDASETAKLNITACYDPPFPIELPTGWARFSFILGKVQIYDFVSCYKVKSDTFVLSALTTPFDVPSWLCILFLFLITVLVLMVLPRSISSQGAFVAIGIVFENSVLGDLKLFQDRFRTKSTIFGVQVLIGVWVIMTGTVLTNCYKSSFTKEMIFPMTYVPPWNSWFDTEGMEALMPLNIFDVMLLDPILPPYIHFMIQLRLKVKYSFRAPRYNRFVDLFEDAMGKSQDGKGTDDGEKIPAFRNPVDLIAYNMIRASPIKPIQYNETDRLLAKLSTCEKISYLDTKENLALLLPFLNDNEANIKYLSGSETFLTKYCAWLIYPVRGSYVEKRLKIMFSSGIHAHWEAWFRIANPPKLFRHYANWTYPSFQEIVPWSCKKPFSNGV</sequence>
<proteinExistence type="predicted"/>
<evidence type="ECO:0000313" key="4">
    <source>
        <dbReference type="Proteomes" id="UP000198287"/>
    </source>
</evidence>
<dbReference type="PANTHER" id="PTHR46579:SF1">
    <property type="entry name" value="F5_8 TYPE C DOMAIN-CONTAINING PROTEIN"/>
    <property type="match status" value="1"/>
</dbReference>
<feature type="compositionally biased region" description="Polar residues" evidence="1">
    <location>
        <begin position="59"/>
        <end position="74"/>
    </location>
</feature>
<feature type="region of interest" description="Disordered" evidence="1">
    <location>
        <begin position="1"/>
        <end position="26"/>
    </location>
</feature>